<evidence type="ECO:0000256" key="1">
    <source>
        <dbReference type="ARBA" id="ARBA00022679"/>
    </source>
</evidence>
<evidence type="ECO:0000313" key="4">
    <source>
        <dbReference type="EMBL" id="GAA0956372.1"/>
    </source>
</evidence>
<dbReference type="PANTHER" id="PTHR43877">
    <property type="entry name" value="AMINOALKYLPHOSPHONATE N-ACETYLTRANSFERASE-RELATED-RELATED"/>
    <property type="match status" value="1"/>
</dbReference>
<evidence type="ECO:0000313" key="5">
    <source>
        <dbReference type="Proteomes" id="UP001500542"/>
    </source>
</evidence>
<dbReference type="PANTHER" id="PTHR43877:SF2">
    <property type="entry name" value="AMINOALKYLPHOSPHONATE N-ACETYLTRANSFERASE-RELATED"/>
    <property type="match status" value="1"/>
</dbReference>
<evidence type="ECO:0000256" key="2">
    <source>
        <dbReference type="ARBA" id="ARBA00023315"/>
    </source>
</evidence>
<gene>
    <name evidence="4" type="ORF">GCM10009554_65770</name>
</gene>
<keyword evidence="2" id="KW-0012">Acyltransferase</keyword>
<feature type="domain" description="N-acetyltransferase" evidence="3">
    <location>
        <begin position="15"/>
        <end position="154"/>
    </location>
</feature>
<keyword evidence="1" id="KW-0808">Transferase</keyword>
<dbReference type="SUPFAM" id="SSF55729">
    <property type="entry name" value="Acyl-CoA N-acyltransferases (Nat)"/>
    <property type="match status" value="1"/>
</dbReference>
<protein>
    <recommendedName>
        <fullName evidence="3">N-acetyltransferase domain-containing protein</fullName>
    </recommendedName>
</protein>
<accession>A0ABP4BWT1</accession>
<dbReference type="InterPro" id="IPR016181">
    <property type="entry name" value="Acyl_CoA_acyltransferase"/>
</dbReference>
<dbReference type="CDD" id="cd04301">
    <property type="entry name" value="NAT_SF"/>
    <property type="match status" value="1"/>
</dbReference>
<dbReference type="EMBL" id="BAAAHK010000017">
    <property type="protein sequence ID" value="GAA0956372.1"/>
    <property type="molecule type" value="Genomic_DNA"/>
</dbReference>
<dbReference type="InterPro" id="IPR050832">
    <property type="entry name" value="Bact_Acetyltransf"/>
</dbReference>
<keyword evidence="5" id="KW-1185">Reference proteome</keyword>
<dbReference type="PROSITE" id="PS51186">
    <property type="entry name" value="GNAT"/>
    <property type="match status" value="1"/>
</dbReference>
<dbReference type="Proteomes" id="UP001500542">
    <property type="component" value="Unassembled WGS sequence"/>
</dbReference>
<dbReference type="Pfam" id="PF00583">
    <property type="entry name" value="Acetyltransf_1"/>
    <property type="match status" value="1"/>
</dbReference>
<dbReference type="Gene3D" id="3.40.630.30">
    <property type="match status" value="1"/>
</dbReference>
<reference evidence="5" key="1">
    <citation type="journal article" date="2019" name="Int. J. Syst. Evol. Microbiol.">
        <title>The Global Catalogue of Microorganisms (GCM) 10K type strain sequencing project: providing services to taxonomists for standard genome sequencing and annotation.</title>
        <authorList>
            <consortium name="The Broad Institute Genomics Platform"/>
            <consortium name="The Broad Institute Genome Sequencing Center for Infectious Disease"/>
            <person name="Wu L."/>
            <person name="Ma J."/>
        </authorList>
    </citation>
    <scope>NUCLEOTIDE SEQUENCE [LARGE SCALE GENOMIC DNA]</scope>
    <source>
        <strain evidence="5">JCM 10977</strain>
    </source>
</reference>
<name>A0ABP4BWT1_9ACTN</name>
<proteinExistence type="predicted"/>
<dbReference type="InterPro" id="IPR000182">
    <property type="entry name" value="GNAT_dom"/>
</dbReference>
<comment type="caution">
    <text evidence="4">The sequence shown here is derived from an EMBL/GenBank/DDBJ whole genome shotgun (WGS) entry which is preliminary data.</text>
</comment>
<evidence type="ECO:0000259" key="3">
    <source>
        <dbReference type="PROSITE" id="PS51186"/>
    </source>
</evidence>
<sequence>MTVGVGLRLAAAVSLRIEHVMDGPGLSDWQLVHNEIIPTDPLPLDVIRERAQRRRLTVAYDGDVPVGCATVRPPEDDTPAATLIVRVLPAHRRQGFGDQFYRAELPHALALSDSVETIVLESNQDGLRFALSHGFVEIERYLLPGDTIPFITLRSTDR</sequence>
<organism evidence="4 5">
    <name type="scientific">Kribbella koreensis</name>
    <dbReference type="NCBI Taxonomy" id="57909"/>
    <lineage>
        <taxon>Bacteria</taxon>
        <taxon>Bacillati</taxon>
        <taxon>Actinomycetota</taxon>
        <taxon>Actinomycetes</taxon>
        <taxon>Propionibacteriales</taxon>
        <taxon>Kribbellaceae</taxon>
        <taxon>Kribbella</taxon>
    </lineage>
</organism>